<comment type="caution">
    <text evidence="9">The sequence shown here is derived from an EMBL/GenBank/DDBJ whole genome shotgun (WGS) entry which is preliminary data.</text>
</comment>
<evidence type="ECO:0000256" key="5">
    <source>
        <dbReference type="ARBA" id="ARBA00023212"/>
    </source>
</evidence>
<proteinExistence type="predicted"/>
<dbReference type="PANTHER" id="PTHR31180">
    <property type="entry name" value="CILIA- AND FLAGELLA-ASSOCIATED PROTEIN 107-RELATED"/>
    <property type="match status" value="1"/>
</dbReference>
<evidence type="ECO:0000256" key="7">
    <source>
        <dbReference type="ARBA" id="ARBA00035003"/>
    </source>
</evidence>
<reference evidence="9" key="1">
    <citation type="submission" date="2022-03" db="EMBL/GenBank/DDBJ databases">
        <authorList>
            <person name="Martin C."/>
        </authorList>
    </citation>
    <scope>NUCLEOTIDE SEQUENCE</scope>
</reference>
<keyword evidence="6" id="KW-0966">Cell projection</keyword>
<dbReference type="InterPro" id="IPR054709">
    <property type="entry name" value="CFAP107"/>
</dbReference>
<dbReference type="OrthoDB" id="8185227at2759"/>
<comment type="subcellular location">
    <subcellularLocation>
        <location evidence="1">Cytoplasm</location>
        <location evidence="1">Cytoskeleton</location>
        <location evidence="1">Flagellum axoneme</location>
    </subcellularLocation>
</comment>
<keyword evidence="2" id="KW-0963">Cytoplasm</keyword>
<dbReference type="EMBL" id="CAIIXF020000001">
    <property type="protein sequence ID" value="CAH1774309.1"/>
    <property type="molecule type" value="Genomic_DNA"/>
</dbReference>
<evidence type="ECO:0000256" key="1">
    <source>
        <dbReference type="ARBA" id="ARBA00004611"/>
    </source>
</evidence>
<dbReference type="GO" id="GO:0030317">
    <property type="term" value="P:flagellated sperm motility"/>
    <property type="evidence" value="ECO:0007669"/>
    <property type="project" value="InterPro"/>
</dbReference>
<gene>
    <name evidence="9" type="ORF">OFUS_LOCUS1799</name>
</gene>
<evidence type="ECO:0000256" key="8">
    <source>
        <dbReference type="ARBA" id="ARBA00046435"/>
    </source>
</evidence>
<keyword evidence="5" id="KW-0206">Cytoskeleton</keyword>
<keyword evidence="10" id="KW-1185">Reference proteome</keyword>
<organism evidence="9 10">
    <name type="scientific">Owenia fusiformis</name>
    <name type="common">Polychaete worm</name>
    <dbReference type="NCBI Taxonomy" id="6347"/>
    <lineage>
        <taxon>Eukaryota</taxon>
        <taxon>Metazoa</taxon>
        <taxon>Spiralia</taxon>
        <taxon>Lophotrochozoa</taxon>
        <taxon>Annelida</taxon>
        <taxon>Polychaeta</taxon>
        <taxon>Sedentaria</taxon>
        <taxon>Canalipalpata</taxon>
        <taxon>Sabellida</taxon>
        <taxon>Oweniida</taxon>
        <taxon>Oweniidae</taxon>
        <taxon>Owenia</taxon>
    </lineage>
</organism>
<evidence type="ECO:0000313" key="9">
    <source>
        <dbReference type="EMBL" id="CAH1774309.1"/>
    </source>
</evidence>
<dbReference type="InterPro" id="IPR037662">
    <property type="entry name" value="CFAP68/107"/>
</dbReference>
<keyword evidence="3" id="KW-0282">Flagellum</keyword>
<evidence type="ECO:0000313" key="10">
    <source>
        <dbReference type="Proteomes" id="UP000749559"/>
    </source>
</evidence>
<dbReference type="Proteomes" id="UP000749559">
    <property type="component" value="Unassembled WGS sequence"/>
</dbReference>
<protein>
    <submittedName>
        <fullName evidence="9">Uncharacterized protein</fullName>
    </submittedName>
</protein>
<evidence type="ECO:0000256" key="6">
    <source>
        <dbReference type="ARBA" id="ARBA00023273"/>
    </source>
</evidence>
<comment type="subunit">
    <text evidence="8">Microtubule inner protein component of sperm flagellar doublet microtubules.</text>
</comment>
<evidence type="ECO:0000256" key="3">
    <source>
        <dbReference type="ARBA" id="ARBA00022846"/>
    </source>
</evidence>
<dbReference type="AlphaFoldDB" id="A0A8S4N0K1"/>
<keyword evidence="4" id="KW-0969">Cilium</keyword>
<accession>A0A8S4N0K1</accession>
<sequence length="234" mass="27422">MSHGDPQKWHMPGWRIEQKYGPGVLIGNYGEDRYRFQRDPTNMCHNSTHRTDFRSYGGYRPDVVIRRKAQIKHDGLGKEYLFSHHGKRYSNNMISWYDEHYNKRERDENNKLPSLRSWDSHSLAWQPEKSDYPIQGASTNFGLKQKLESKWRDQIADETKGDYITNYQRSHTWTPKESLQTLRYANARELSTTLHPYNRVNSNLNLRNQTVGGVAKQPEIMPGQFTHAVPTVGV</sequence>
<name>A0A8S4N0K1_OWEFU</name>
<dbReference type="GO" id="GO:0005879">
    <property type="term" value="C:axonemal microtubule"/>
    <property type="evidence" value="ECO:0007669"/>
    <property type="project" value="TreeGrafter"/>
</dbReference>
<comment type="function">
    <text evidence="7">Microtubule inner protein (MIP) part of the dynein-decorated doublet microtubules (DMTs) in cilia axoneme, which is required for motile cilia beating.</text>
</comment>
<evidence type="ECO:0000256" key="2">
    <source>
        <dbReference type="ARBA" id="ARBA00022490"/>
    </source>
</evidence>
<evidence type="ECO:0000256" key="4">
    <source>
        <dbReference type="ARBA" id="ARBA00023069"/>
    </source>
</evidence>
<dbReference type="PANTHER" id="PTHR31180:SF2">
    <property type="entry name" value="CILIA- AND FLAGELLA-ASSOCIATED PROTEIN 107"/>
    <property type="match status" value="1"/>
</dbReference>
<dbReference type="Pfam" id="PF22595">
    <property type="entry name" value="CFAP107"/>
    <property type="match status" value="1"/>
</dbReference>